<sequence length="91" mass="9970">MANYSNTNASKYTEQEQDIINDANRLNNLHINYLKKNINSYRLSGSSYGSSGSSYGLSYGSSYGSSINNIGECMTHSFFCSNGSTIQSIVK</sequence>
<name>A0A6C0EEE6_9ZZZZ</name>
<protein>
    <submittedName>
        <fullName evidence="1">Uncharacterized protein</fullName>
    </submittedName>
</protein>
<organism evidence="1">
    <name type="scientific">viral metagenome</name>
    <dbReference type="NCBI Taxonomy" id="1070528"/>
    <lineage>
        <taxon>unclassified sequences</taxon>
        <taxon>metagenomes</taxon>
        <taxon>organismal metagenomes</taxon>
    </lineage>
</organism>
<evidence type="ECO:0000313" key="1">
    <source>
        <dbReference type="EMBL" id="QHT27122.1"/>
    </source>
</evidence>
<dbReference type="AlphaFoldDB" id="A0A6C0EEE6"/>
<accession>A0A6C0EEE6</accession>
<proteinExistence type="predicted"/>
<reference evidence="1" key="1">
    <citation type="journal article" date="2020" name="Nature">
        <title>Giant virus diversity and host interactions through global metagenomics.</title>
        <authorList>
            <person name="Schulz F."/>
            <person name="Roux S."/>
            <person name="Paez-Espino D."/>
            <person name="Jungbluth S."/>
            <person name="Walsh D.A."/>
            <person name="Denef V.J."/>
            <person name="McMahon K.D."/>
            <person name="Konstantinidis K.T."/>
            <person name="Eloe-Fadrosh E.A."/>
            <person name="Kyrpides N.C."/>
            <person name="Woyke T."/>
        </authorList>
    </citation>
    <scope>NUCLEOTIDE SEQUENCE</scope>
    <source>
        <strain evidence="1">GVMAG-M-3300023179-2</strain>
    </source>
</reference>
<dbReference type="EMBL" id="MN739811">
    <property type="protein sequence ID" value="QHT27122.1"/>
    <property type="molecule type" value="Genomic_DNA"/>
</dbReference>